<dbReference type="SUPFAM" id="SSF51004">
    <property type="entry name" value="C-terminal (heme d1) domain of cytochrome cd1-nitrite reductase"/>
    <property type="match status" value="1"/>
</dbReference>
<dbReference type="PANTHER" id="PTHR47197">
    <property type="entry name" value="PROTEIN NIRF"/>
    <property type="match status" value="1"/>
</dbReference>
<dbReference type="InterPro" id="IPR011048">
    <property type="entry name" value="Haem_d1_sf"/>
</dbReference>
<dbReference type="OrthoDB" id="309840at2"/>
<dbReference type="AlphaFoldDB" id="A0A2Z6AVD3"/>
<dbReference type="Proteomes" id="UP000269883">
    <property type="component" value="Chromosome"/>
</dbReference>
<dbReference type="InterPro" id="IPR015943">
    <property type="entry name" value="WD40/YVTN_repeat-like_dom_sf"/>
</dbReference>
<dbReference type="InterPro" id="IPR011964">
    <property type="entry name" value="YVTN_b-propeller_repeat"/>
</dbReference>
<feature type="signal peptide" evidence="1">
    <location>
        <begin position="1"/>
        <end position="18"/>
    </location>
</feature>
<proteinExistence type="predicted"/>
<dbReference type="InterPro" id="IPR019405">
    <property type="entry name" value="Lactonase_7-beta_prop"/>
</dbReference>
<keyword evidence="3" id="KW-1185">Reference proteome</keyword>
<dbReference type="PROSITE" id="PS51257">
    <property type="entry name" value="PROKAR_LIPOPROTEIN"/>
    <property type="match status" value="1"/>
</dbReference>
<name>A0A2Z6AVD3_9BACT</name>
<feature type="chain" id="PRO_5016358815" description="40-residue YVTN family beta-propeller repeat protein" evidence="1">
    <location>
        <begin position="19"/>
        <end position="464"/>
    </location>
</feature>
<dbReference type="KEGG" id="dfl:DFE_0452"/>
<evidence type="ECO:0000313" key="3">
    <source>
        <dbReference type="Proteomes" id="UP000269883"/>
    </source>
</evidence>
<evidence type="ECO:0000256" key="1">
    <source>
        <dbReference type="SAM" id="SignalP"/>
    </source>
</evidence>
<reference evidence="2 3" key="1">
    <citation type="journal article" date="2018" name="Sci. Adv.">
        <title>Multi-heme cytochromes provide a pathway for survival in energy-limited environments.</title>
        <authorList>
            <person name="Deng X."/>
            <person name="Dohmae N."/>
            <person name="Nealson K.H."/>
            <person name="Hashimoto K."/>
            <person name="Okamoto A."/>
        </authorList>
    </citation>
    <scope>NUCLEOTIDE SEQUENCE [LARGE SCALE GENOMIC DNA]</scope>
    <source>
        <strain evidence="2 3">IS5</strain>
    </source>
</reference>
<dbReference type="PANTHER" id="PTHR47197:SF3">
    <property type="entry name" value="DIHYDRO-HEME D1 DEHYDROGENASE"/>
    <property type="match status" value="1"/>
</dbReference>
<organism evidence="2 3">
    <name type="scientific">Desulfovibrio ferrophilus</name>
    <dbReference type="NCBI Taxonomy" id="241368"/>
    <lineage>
        <taxon>Bacteria</taxon>
        <taxon>Pseudomonadati</taxon>
        <taxon>Thermodesulfobacteriota</taxon>
        <taxon>Desulfovibrionia</taxon>
        <taxon>Desulfovibrionales</taxon>
        <taxon>Desulfovibrionaceae</taxon>
        <taxon>Desulfovibrio</taxon>
    </lineage>
</organism>
<gene>
    <name evidence="2" type="ORF">DFE_0452</name>
</gene>
<evidence type="ECO:0008006" key="4">
    <source>
        <dbReference type="Google" id="ProtNLM"/>
    </source>
</evidence>
<evidence type="ECO:0000313" key="2">
    <source>
        <dbReference type="EMBL" id="BBD07178.1"/>
    </source>
</evidence>
<dbReference type="Pfam" id="PF10282">
    <property type="entry name" value="Lactonase"/>
    <property type="match status" value="1"/>
</dbReference>
<sequence length="464" mass="49023">MQLVMRVVLVLVALMATACTSLEKMPQAFPGGGGQVYLYFETLGTGGAEIRFALSDVFLVDEDGRRHPLGAEAELSSADPDGGLRLAVSGMEPGRYVGMAWCVSWATVERNGVIVPLELQETGGETLVEIDFTLKPGRSRTLFAQWFAEPSLCEDDGFLPKLTIREQRVELASSLIFVSNVADASLTVIDRSLSRVVGSIAVGSAPMGLVSSPDGTCLYVASHGGRCISVVDVAAGHVVDTFGNLGRAPTELAISQDGELLFAVNPASDSVTVIETATGQPVRVVDVGRNPGGIVFDADRNRVYVANTGSGTLSVIDGNTLQVVRTVTVGQAPRGVAVADGTLFVTDGGTSTLWLVDLPSYAASVAVSAGSRGGRLLQGLHGMVYMTAPVKDELAFVRTATRSDVKRVPMNSAPGHMALDTVHRKLYVVCNEADKLVVVDASMRKIDTVMHVGRRPYGVTVIDE</sequence>
<keyword evidence="1" id="KW-0732">Signal</keyword>
<accession>A0A2Z6AVD3</accession>
<dbReference type="NCBIfam" id="TIGR02276">
    <property type="entry name" value="beta_rpt_yvtn"/>
    <property type="match status" value="1"/>
</dbReference>
<dbReference type="RefSeq" id="WP_126376164.1">
    <property type="nucleotide sequence ID" value="NZ_AP017378.1"/>
</dbReference>
<dbReference type="EMBL" id="AP017378">
    <property type="protein sequence ID" value="BBD07178.1"/>
    <property type="molecule type" value="Genomic_DNA"/>
</dbReference>
<protein>
    <recommendedName>
        <fullName evidence="4">40-residue YVTN family beta-propeller repeat protein</fullName>
    </recommendedName>
</protein>
<dbReference type="InterPro" id="IPR051200">
    <property type="entry name" value="Host-pathogen_enzymatic-act"/>
</dbReference>
<dbReference type="Gene3D" id="2.130.10.10">
    <property type="entry name" value="YVTN repeat-like/Quinoprotein amine dehydrogenase"/>
    <property type="match status" value="2"/>
</dbReference>